<proteinExistence type="predicted"/>
<sequence length="27" mass="3016">MGDFGDFFNLELAIHLSTINELCTLSD</sequence>
<reference evidence="1" key="2">
    <citation type="journal article" date="2015" name="Fish Shellfish Immunol.">
        <title>Early steps in the European eel (Anguilla anguilla)-Vibrio vulnificus interaction in the gills: Role of the RtxA13 toxin.</title>
        <authorList>
            <person name="Callol A."/>
            <person name="Pajuelo D."/>
            <person name="Ebbesson L."/>
            <person name="Teles M."/>
            <person name="MacKenzie S."/>
            <person name="Amaro C."/>
        </authorList>
    </citation>
    <scope>NUCLEOTIDE SEQUENCE</scope>
</reference>
<evidence type="ECO:0000313" key="1">
    <source>
        <dbReference type="EMBL" id="JAH65472.1"/>
    </source>
</evidence>
<organism evidence="1">
    <name type="scientific">Anguilla anguilla</name>
    <name type="common">European freshwater eel</name>
    <name type="synonym">Muraena anguilla</name>
    <dbReference type="NCBI Taxonomy" id="7936"/>
    <lineage>
        <taxon>Eukaryota</taxon>
        <taxon>Metazoa</taxon>
        <taxon>Chordata</taxon>
        <taxon>Craniata</taxon>
        <taxon>Vertebrata</taxon>
        <taxon>Euteleostomi</taxon>
        <taxon>Actinopterygii</taxon>
        <taxon>Neopterygii</taxon>
        <taxon>Teleostei</taxon>
        <taxon>Anguilliformes</taxon>
        <taxon>Anguillidae</taxon>
        <taxon>Anguilla</taxon>
    </lineage>
</organism>
<protein>
    <submittedName>
        <fullName evidence="1">Uncharacterized protein</fullName>
    </submittedName>
</protein>
<accession>A0A0E9UIA9</accession>
<name>A0A0E9UIA9_ANGAN</name>
<reference evidence="1" key="1">
    <citation type="submission" date="2014-11" db="EMBL/GenBank/DDBJ databases">
        <authorList>
            <person name="Amaro Gonzalez C."/>
        </authorList>
    </citation>
    <scope>NUCLEOTIDE SEQUENCE</scope>
</reference>
<dbReference type="EMBL" id="GBXM01043105">
    <property type="protein sequence ID" value="JAH65472.1"/>
    <property type="molecule type" value="Transcribed_RNA"/>
</dbReference>
<dbReference type="AlphaFoldDB" id="A0A0E9UIA9"/>